<keyword evidence="1" id="KW-1133">Transmembrane helix</keyword>
<feature type="transmembrane region" description="Helical" evidence="1">
    <location>
        <begin position="12"/>
        <end position="31"/>
    </location>
</feature>
<feature type="transmembrane region" description="Helical" evidence="1">
    <location>
        <begin position="43"/>
        <end position="62"/>
    </location>
</feature>
<keyword evidence="1" id="KW-0812">Transmembrane</keyword>
<keyword evidence="3" id="KW-1185">Reference proteome</keyword>
<proteinExistence type="predicted"/>
<keyword evidence="1" id="KW-0472">Membrane</keyword>
<name>A0A554RU69_9ACTN</name>
<gene>
    <name evidence="2" type="ORF">FNM00_15745</name>
</gene>
<sequence length="73" mass="8190">MSERPTTPRSFLIVARVFSIVLFAFTAILVARLVDGSADTFELIRAAVFVAMTAFWLWYAWWGLARHRSGPGA</sequence>
<organism evidence="2 3">
    <name type="scientific">Aeromicrobium piscarium</name>
    <dbReference type="NCBI Taxonomy" id="2590901"/>
    <lineage>
        <taxon>Bacteria</taxon>
        <taxon>Bacillati</taxon>
        <taxon>Actinomycetota</taxon>
        <taxon>Actinomycetes</taxon>
        <taxon>Propionibacteriales</taxon>
        <taxon>Nocardioidaceae</taxon>
        <taxon>Aeromicrobium</taxon>
    </lineage>
</organism>
<dbReference type="RefSeq" id="WP_143914501.1">
    <property type="nucleotide sequence ID" value="NZ_VLNT01000018.1"/>
</dbReference>
<comment type="caution">
    <text evidence="2">The sequence shown here is derived from an EMBL/GenBank/DDBJ whole genome shotgun (WGS) entry which is preliminary data.</text>
</comment>
<accession>A0A554RU69</accession>
<dbReference type="AlphaFoldDB" id="A0A554RU69"/>
<protein>
    <submittedName>
        <fullName evidence="2">Uncharacterized protein</fullName>
    </submittedName>
</protein>
<dbReference type="Proteomes" id="UP000316988">
    <property type="component" value="Unassembled WGS sequence"/>
</dbReference>
<evidence type="ECO:0000256" key="1">
    <source>
        <dbReference type="SAM" id="Phobius"/>
    </source>
</evidence>
<evidence type="ECO:0000313" key="2">
    <source>
        <dbReference type="EMBL" id="TSD57652.1"/>
    </source>
</evidence>
<evidence type="ECO:0000313" key="3">
    <source>
        <dbReference type="Proteomes" id="UP000316988"/>
    </source>
</evidence>
<dbReference type="EMBL" id="VLNT01000018">
    <property type="protein sequence ID" value="TSD57652.1"/>
    <property type="molecule type" value="Genomic_DNA"/>
</dbReference>
<reference evidence="2 3" key="1">
    <citation type="submission" date="2019-07" db="EMBL/GenBank/DDBJ databases">
        <authorList>
            <person name="Zhao L.H."/>
        </authorList>
    </citation>
    <scope>NUCLEOTIDE SEQUENCE [LARGE SCALE GENOMIC DNA]</scope>
    <source>
        <strain evidence="2 3">Co35</strain>
    </source>
</reference>